<evidence type="ECO:0000313" key="4">
    <source>
        <dbReference type="Proteomes" id="UP001059596"/>
    </source>
</evidence>
<name>A0A9P9YB81_9MUSC</name>
<evidence type="ECO:0000256" key="1">
    <source>
        <dbReference type="SAM" id="MobiDB-lite"/>
    </source>
</evidence>
<dbReference type="Proteomes" id="UP001059596">
    <property type="component" value="Unassembled WGS sequence"/>
</dbReference>
<feature type="compositionally biased region" description="Polar residues" evidence="1">
    <location>
        <begin position="38"/>
        <end position="48"/>
    </location>
</feature>
<sequence>MPRRKNTNHKGRNRQFTPVDELKLERNGISQDEVDPGQEQSKSQWKMNWNLDSGHAFDRSRGVHSLIEVSNPNRLPREKPLSLLTAMTTRDQHSQLDEAIQRGRRERKRERIESENMQRSRDAKADLARLALVRQEREAAAERRLAAKKEAAKTAASSSESCLKKINPKPPLVVVDSPRKVLELNSPSGYQANDRSGSKI</sequence>
<reference evidence="3" key="1">
    <citation type="journal article" date="2023" name="Genome Biol. Evol.">
        <title>Long-read-based Genome Assembly of Drosophila gunungcola Reveals Fewer Chemosensory Genes in Flower-breeding Species.</title>
        <authorList>
            <person name="Negi A."/>
            <person name="Liao B.Y."/>
            <person name="Yeh S.D."/>
        </authorList>
    </citation>
    <scope>NUCLEOTIDE SEQUENCE</scope>
    <source>
        <strain evidence="3">Sukarami</strain>
    </source>
</reference>
<feature type="region of interest" description="Disordered" evidence="1">
    <location>
        <begin position="152"/>
        <end position="173"/>
    </location>
</feature>
<accession>A0A9P9YB81</accession>
<organism evidence="3 4">
    <name type="scientific">Drosophila gunungcola</name>
    <name type="common">fruit fly</name>
    <dbReference type="NCBI Taxonomy" id="103775"/>
    <lineage>
        <taxon>Eukaryota</taxon>
        <taxon>Metazoa</taxon>
        <taxon>Ecdysozoa</taxon>
        <taxon>Arthropoda</taxon>
        <taxon>Hexapoda</taxon>
        <taxon>Insecta</taxon>
        <taxon>Pterygota</taxon>
        <taxon>Neoptera</taxon>
        <taxon>Endopterygota</taxon>
        <taxon>Diptera</taxon>
        <taxon>Brachycera</taxon>
        <taxon>Muscomorpha</taxon>
        <taxon>Ephydroidea</taxon>
        <taxon>Drosophilidae</taxon>
        <taxon>Drosophila</taxon>
        <taxon>Sophophora</taxon>
    </lineage>
</organism>
<proteinExistence type="predicted"/>
<protein>
    <recommendedName>
        <fullName evidence="2">Casein kinase substrate phosphoprotein PP28 domain-containing protein</fullName>
    </recommendedName>
</protein>
<feature type="compositionally biased region" description="Basic residues" evidence="1">
    <location>
        <begin position="1"/>
        <end position="13"/>
    </location>
</feature>
<dbReference type="PANTHER" id="PTHR22055">
    <property type="entry name" value="28 KDA HEAT- AND ACID-STABLE PHOSPHOPROTEIN PDGF-ASSOCIATED PROTEIN"/>
    <property type="match status" value="1"/>
</dbReference>
<gene>
    <name evidence="3" type="ORF">M5D96_013478</name>
</gene>
<evidence type="ECO:0000259" key="2">
    <source>
        <dbReference type="Pfam" id="PF10252"/>
    </source>
</evidence>
<feature type="region of interest" description="Disordered" evidence="1">
    <location>
        <begin position="97"/>
        <end position="121"/>
    </location>
</feature>
<keyword evidence="4" id="KW-1185">Reference proteome</keyword>
<dbReference type="AlphaFoldDB" id="A0A9P9YB81"/>
<dbReference type="EMBL" id="JAMKOV010000106">
    <property type="protein sequence ID" value="KAI8033746.1"/>
    <property type="molecule type" value="Genomic_DNA"/>
</dbReference>
<comment type="caution">
    <text evidence="3">The sequence shown here is derived from an EMBL/GenBank/DDBJ whole genome shotgun (WGS) entry which is preliminary data.</text>
</comment>
<dbReference type="InterPro" id="IPR039876">
    <property type="entry name" value="HAP28"/>
</dbReference>
<dbReference type="InterPro" id="IPR019380">
    <property type="entry name" value="Casein_kinase_sb_PP28"/>
</dbReference>
<feature type="domain" description="Casein kinase substrate phosphoprotein PP28" evidence="2">
    <location>
        <begin position="71"/>
        <end position="150"/>
    </location>
</feature>
<evidence type="ECO:0000313" key="3">
    <source>
        <dbReference type="EMBL" id="KAI8033746.1"/>
    </source>
</evidence>
<dbReference type="Pfam" id="PF10252">
    <property type="entry name" value="PP28"/>
    <property type="match status" value="1"/>
</dbReference>
<feature type="region of interest" description="Disordered" evidence="1">
    <location>
        <begin position="1"/>
        <end position="48"/>
    </location>
</feature>